<proteinExistence type="predicted"/>
<sequence>MSMSQNGRAKIVSVLVAFACVVIAAIGLKVSEPAEDFDDINGTIGRPVRINGADLLVTRVQTGTRIAHRGEVAATTAGMFVVVRVVLRAPDQSAALSGAELASGKRVYASYTSLGSLRAEAGFEQQADLVFEVDPARIDDLTLRIWQREIVHGISQRALVTLGITRSNAEQWRTGAADRTLDTEEYGSSRAIP</sequence>
<name>A0ABS2RIY2_9ACTN</name>
<comment type="caution">
    <text evidence="1">The sequence shown here is derived from an EMBL/GenBank/DDBJ whole genome shotgun (WGS) entry which is preliminary data.</text>
</comment>
<dbReference type="Proteomes" id="UP000704762">
    <property type="component" value="Unassembled WGS sequence"/>
</dbReference>
<reference evidence="1 2" key="1">
    <citation type="submission" date="2021-01" db="EMBL/GenBank/DDBJ databases">
        <title>Sequencing the genomes of 1000 actinobacteria strains.</title>
        <authorList>
            <person name="Klenk H.-P."/>
        </authorList>
    </citation>
    <scope>NUCLEOTIDE SEQUENCE [LARGE SCALE GENOMIC DNA]</scope>
    <source>
        <strain evidence="1 2">DSM 18662</strain>
    </source>
</reference>
<accession>A0ABS2RIY2</accession>
<gene>
    <name evidence="1" type="ORF">JOE57_001853</name>
</gene>
<evidence type="ECO:0000313" key="2">
    <source>
        <dbReference type="Proteomes" id="UP000704762"/>
    </source>
</evidence>
<dbReference type="EMBL" id="JAFBCF010000001">
    <property type="protein sequence ID" value="MBM7798932.1"/>
    <property type="molecule type" value="Genomic_DNA"/>
</dbReference>
<organism evidence="1 2">
    <name type="scientific">Microlunatus panaciterrae</name>
    <dbReference type="NCBI Taxonomy" id="400768"/>
    <lineage>
        <taxon>Bacteria</taxon>
        <taxon>Bacillati</taxon>
        <taxon>Actinomycetota</taxon>
        <taxon>Actinomycetes</taxon>
        <taxon>Propionibacteriales</taxon>
        <taxon>Propionibacteriaceae</taxon>
        <taxon>Microlunatus</taxon>
    </lineage>
</organism>
<keyword evidence="2" id="KW-1185">Reference proteome</keyword>
<dbReference type="RefSeq" id="WP_204917422.1">
    <property type="nucleotide sequence ID" value="NZ_BAAAQP010000002.1"/>
</dbReference>
<protein>
    <submittedName>
        <fullName evidence="1">Uncharacterized protein</fullName>
    </submittedName>
</protein>
<evidence type="ECO:0000313" key="1">
    <source>
        <dbReference type="EMBL" id="MBM7798932.1"/>
    </source>
</evidence>